<sequence length="361" mass="40366">MCEKPVVLAQRYWTISNSSLEIALLALLWVVVVAARGALDVPGATWTLGDVALLGTLSSLVRRAYTAHLEACYYKYPQLRTQPPKKAVGETPRDVTGRTDLELATIDFHDRFTMLSKLFACDLLFYLTIGRILYPVFATSHNPVYWLARVVGHHYVLSFGMYWAHRNLHVNPFLWRHIHSLHHYAKTPLARATYEDHWLDNYANAIVSEVATQIILPLPKPLLFASRLFRVCESLEKHSGMSGPINVAHTAQFWLPFAQMPHHHDWHHEGHKGSNYTFASIGGLWDFLFGTRHPGRSAKNAARAATYRDANQNAAEGGKKLKSRYTAFLDNPVVCAVPPLLFFAVAVQKVAMAAAAAAAAS</sequence>
<protein>
    <recommendedName>
        <fullName evidence="6">Fatty acid hydroxylase domain-containing protein</fullName>
    </recommendedName>
</protein>
<dbReference type="Proteomes" id="UP001230188">
    <property type="component" value="Unassembled WGS sequence"/>
</dbReference>
<gene>
    <name evidence="7" type="ORF">CTAYLR_001200</name>
</gene>
<comment type="subcellular location">
    <subcellularLocation>
        <location evidence="1">Membrane</location>
    </subcellularLocation>
</comment>
<dbReference type="InterPro" id="IPR050307">
    <property type="entry name" value="Sterol_Desaturase_Related"/>
</dbReference>
<evidence type="ECO:0000256" key="2">
    <source>
        <dbReference type="ARBA" id="ARBA00022692"/>
    </source>
</evidence>
<name>A0AAD7UE74_9STRA</name>
<feature type="domain" description="Fatty acid hydroxylase" evidence="6">
    <location>
        <begin position="155"/>
        <end position="291"/>
    </location>
</feature>
<organism evidence="7 8">
    <name type="scientific">Chrysophaeum taylorii</name>
    <dbReference type="NCBI Taxonomy" id="2483200"/>
    <lineage>
        <taxon>Eukaryota</taxon>
        <taxon>Sar</taxon>
        <taxon>Stramenopiles</taxon>
        <taxon>Ochrophyta</taxon>
        <taxon>Pelagophyceae</taxon>
        <taxon>Pelagomonadales</taxon>
        <taxon>Pelagomonadaceae</taxon>
        <taxon>Chrysophaeum</taxon>
    </lineage>
</organism>
<evidence type="ECO:0000256" key="1">
    <source>
        <dbReference type="ARBA" id="ARBA00004370"/>
    </source>
</evidence>
<keyword evidence="4 5" id="KW-0472">Membrane</keyword>
<keyword evidence="3 5" id="KW-1133">Transmembrane helix</keyword>
<dbReference type="GO" id="GO:0008610">
    <property type="term" value="P:lipid biosynthetic process"/>
    <property type="evidence" value="ECO:0007669"/>
    <property type="project" value="InterPro"/>
</dbReference>
<dbReference type="AlphaFoldDB" id="A0AAD7UE74"/>
<reference evidence="7" key="1">
    <citation type="submission" date="2023-01" db="EMBL/GenBank/DDBJ databases">
        <title>Metagenome sequencing of chrysophaentin producing Chrysophaeum taylorii.</title>
        <authorList>
            <person name="Davison J."/>
            <person name="Bewley C."/>
        </authorList>
    </citation>
    <scope>NUCLEOTIDE SEQUENCE</scope>
    <source>
        <strain evidence="7">NIES-1699</strain>
    </source>
</reference>
<dbReference type="EMBL" id="JAQMWT010000379">
    <property type="protein sequence ID" value="KAJ8602411.1"/>
    <property type="molecule type" value="Genomic_DNA"/>
</dbReference>
<evidence type="ECO:0000313" key="8">
    <source>
        <dbReference type="Proteomes" id="UP001230188"/>
    </source>
</evidence>
<evidence type="ECO:0000256" key="5">
    <source>
        <dbReference type="SAM" id="Phobius"/>
    </source>
</evidence>
<dbReference type="PANTHER" id="PTHR11863">
    <property type="entry name" value="STEROL DESATURASE"/>
    <property type="match status" value="1"/>
</dbReference>
<feature type="transmembrane region" description="Helical" evidence="5">
    <location>
        <begin position="20"/>
        <end position="39"/>
    </location>
</feature>
<keyword evidence="2 5" id="KW-0812">Transmembrane</keyword>
<dbReference type="GO" id="GO:0016020">
    <property type="term" value="C:membrane"/>
    <property type="evidence" value="ECO:0007669"/>
    <property type="project" value="UniProtKB-SubCell"/>
</dbReference>
<evidence type="ECO:0000313" key="7">
    <source>
        <dbReference type="EMBL" id="KAJ8602411.1"/>
    </source>
</evidence>
<evidence type="ECO:0000259" key="6">
    <source>
        <dbReference type="Pfam" id="PF04116"/>
    </source>
</evidence>
<evidence type="ECO:0000256" key="3">
    <source>
        <dbReference type="ARBA" id="ARBA00022989"/>
    </source>
</evidence>
<comment type="caution">
    <text evidence="7">The sequence shown here is derived from an EMBL/GenBank/DDBJ whole genome shotgun (WGS) entry which is preliminary data.</text>
</comment>
<keyword evidence="8" id="KW-1185">Reference proteome</keyword>
<evidence type="ECO:0000256" key="4">
    <source>
        <dbReference type="ARBA" id="ARBA00023136"/>
    </source>
</evidence>
<dbReference type="Pfam" id="PF04116">
    <property type="entry name" value="FA_hydroxylase"/>
    <property type="match status" value="1"/>
</dbReference>
<accession>A0AAD7UE74</accession>
<proteinExistence type="predicted"/>
<dbReference type="InterPro" id="IPR006694">
    <property type="entry name" value="Fatty_acid_hydroxylase"/>
</dbReference>
<dbReference type="GO" id="GO:0016491">
    <property type="term" value="F:oxidoreductase activity"/>
    <property type="evidence" value="ECO:0007669"/>
    <property type="project" value="InterPro"/>
</dbReference>
<dbReference type="GO" id="GO:0005506">
    <property type="term" value="F:iron ion binding"/>
    <property type="evidence" value="ECO:0007669"/>
    <property type="project" value="InterPro"/>
</dbReference>